<keyword evidence="2" id="KW-0472">Membrane</keyword>
<evidence type="ECO:0000256" key="2">
    <source>
        <dbReference type="SAM" id="Phobius"/>
    </source>
</evidence>
<protein>
    <submittedName>
        <fullName evidence="3">Uncharacterized protein</fullName>
    </submittedName>
</protein>
<sequence>MTQELARPATTPAEVTRDTNNLYEVWGDTVDSRHLVLAILVSSVVSLGTYALALWILAGILDSAQMAKAYAMLFGILGCLAGGTISALLFKPKRDVIEHAADPAFREQVVNDLLKEYGSLGRLEETSPEVIAELRDLGLYELFRDAELREQTAPSAADAGVDASLQPSGGRS</sequence>
<evidence type="ECO:0000256" key="1">
    <source>
        <dbReference type="SAM" id="MobiDB-lite"/>
    </source>
</evidence>
<feature type="region of interest" description="Disordered" evidence="1">
    <location>
        <begin position="151"/>
        <end position="172"/>
    </location>
</feature>
<organism evidence="3 4">
    <name type="scientific">Pseudomonas sediminis</name>
    <dbReference type="NCBI Taxonomy" id="1691904"/>
    <lineage>
        <taxon>Bacteria</taxon>
        <taxon>Pseudomonadati</taxon>
        <taxon>Pseudomonadota</taxon>
        <taxon>Gammaproteobacteria</taxon>
        <taxon>Pseudomonadales</taxon>
        <taxon>Pseudomonadaceae</taxon>
        <taxon>Pseudomonas</taxon>
    </lineage>
</organism>
<dbReference type="AlphaFoldDB" id="A0A2G5FP34"/>
<feature type="transmembrane region" description="Helical" evidence="2">
    <location>
        <begin position="35"/>
        <end position="57"/>
    </location>
</feature>
<dbReference type="EMBL" id="NIQU01000003">
    <property type="protein sequence ID" value="PIA69756.1"/>
    <property type="molecule type" value="Genomic_DNA"/>
</dbReference>
<keyword evidence="2" id="KW-0812">Transmembrane</keyword>
<comment type="caution">
    <text evidence="3">The sequence shown here is derived from an EMBL/GenBank/DDBJ whole genome shotgun (WGS) entry which is preliminary data.</text>
</comment>
<gene>
    <name evidence="3" type="ORF">CDO35_08810</name>
</gene>
<dbReference type="RefSeq" id="WP_099523936.1">
    <property type="nucleotide sequence ID" value="NZ_NIQU01000003.1"/>
</dbReference>
<name>A0A2G5FP34_9PSED</name>
<feature type="transmembrane region" description="Helical" evidence="2">
    <location>
        <begin position="69"/>
        <end position="90"/>
    </location>
</feature>
<reference evidence="4" key="1">
    <citation type="submission" date="2017-06" db="EMBL/GenBank/DDBJ databases">
        <authorList>
            <person name="Rastogi G."/>
            <person name="Vaishampayan P."/>
            <person name="Seuylemezian A."/>
        </authorList>
    </citation>
    <scope>NUCLEOTIDE SEQUENCE [LARGE SCALE GENOMIC DNA]</scope>
    <source>
        <strain evidence="4">PI11</strain>
    </source>
</reference>
<evidence type="ECO:0000313" key="4">
    <source>
        <dbReference type="Proteomes" id="UP000229504"/>
    </source>
</evidence>
<dbReference type="Proteomes" id="UP000229504">
    <property type="component" value="Unassembled WGS sequence"/>
</dbReference>
<evidence type="ECO:0000313" key="3">
    <source>
        <dbReference type="EMBL" id="PIA69756.1"/>
    </source>
</evidence>
<proteinExistence type="predicted"/>
<accession>A0A2G5FP34</accession>
<keyword evidence="2" id="KW-1133">Transmembrane helix</keyword>